<dbReference type="PANTHER" id="PTHR46328:SF8">
    <property type="entry name" value="PROTEIN FAR1-RELATED SEQUENCE 2-LIKE"/>
    <property type="match status" value="1"/>
</dbReference>
<dbReference type="EMBL" id="JANJYJ010000004">
    <property type="protein sequence ID" value="KAK3218336.1"/>
    <property type="molecule type" value="Genomic_DNA"/>
</dbReference>
<dbReference type="InterPro" id="IPR004330">
    <property type="entry name" value="FAR1_DNA_bnd_dom"/>
</dbReference>
<dbReference type="PANTHER" id="PTHR46328">
    <property type="entry name" value="FAR-RED IMPAIRED RESPONSIVE (FAR1) FAMILY PROTEIN-RELATED"/>
    <property type="match status" value="1"/>
</dbReference>
<dbReference type="AlphaFoldDB" id="A0AAE0AHT0"/>
<evidence type="ECO:0000259" key="1">
    <source>
        <dbReference type="Pfam" id="PF03101"/>
    </source>
</evidence>
<proteinExistence type="predicted"/>
<evidence type="ECO:0000313" key="3">
    <source>
        <dbReference type="Proteomes" id="UP001281410"/>
    </source>
</evidence>
<sequence length="97" mass="11064">MVFESESAAKSFYDDDARRVGFQTWVLSSRKSDRDGSVISCGVGYRGGSENRSKGHERCSAMVLLKKEKLGTWVIRRFSRVFFDLLGFQMMLNLDLV</sequence>
<organism evidence="2 3">
    <name type="scientific">Dipteronia sinensis</name>
    <dbReference type="NCBI Taxonomy" id="43782"/>
    <lineage>
        <taxon>Eukaryota</taxon>
        <taxon>Viridiplantae</taxon>
        <taxon>Streptophyta</taxon>
        <taxon>Embryophyta</taxon>
        <taxon>Tracheophyta</taxon>
        <taxon>Spermatophyta</taxon>
        <taxon>Magnoliopsida</taxon>
        <taxon>eudicotyledons</taxon>
        <taxon>Gunneridae</taxon>
        <taxon>Pentapetalae</taxon>
        <taxon>rosids</taxon>
        <taxon>malvids</taxon>
        <taxon>Sapindales</taxon>
        <taxon>Sapindaceae</taxon>
        <taxon>Hippocastanoideae</taxon>
        <taxon>Acereae</taxon>
        <taxon>Dipteronia</taxon>
    </lineage>
</organism>
<reference evidence="2" key="1">
    <citation type="journal article" date="2023" name="Plant J.">
        <title>Genome sequences and population genomics provide insights into the demographic history, inbreeding, and mutation load of two 'living fossil' tree species of Dipteronia.</title>
        <authorList>
            <person name="Feng Y."/>
            <person name="Comes H.P."/>
            <person name="Chen J."/>
            <person name="Zhu S."/>
            <person name="Lu R."/>
            <person name="Zhang X."/>
            <person name="Li P."/>
            <person name="Qiu J."/>
            <person name="Olsen K.M."/>
            <person name="Qiu Y."/>
        </authorList>
    </citation>
    <scope>NUCLEOTIDE SEQUENCE</scope>
    <source>
        <strain evidence="2">NBL</strain>
    </source>
</reference>
<dbReference type="Pfam" id="PF03101">
    <property type="entry name" value="FAR1"/>
    <property type="match status" value="1"/>
</dbReference>
<keyword evidence="3" id="KW-1185">Reference proteome</keyword>
<accession>A0AAE0AHT0</accession>
<protein>
    <recommendedName>
        <fullName evidence="1">FAR1 domain-containing protein</fullName>
    </recommendedName>
</protein>
<name>A0AAE0AHT0_9ROSI</name>
<gene>
    <name evidence="2" type="ORF">Dsin_012306</name>
</gene>
<comment type="caution">
    <text evidence="2">The sequence shown here is derived from an EMBL/GenBank/DDBJ whole genome shotgun (WGS) entry which is preliminary data.</text>
</comment>
<evidence type="ECO:0000313" key="2">
    <source>
        <dbReference type="EMBL" id="KAK3218336.1"/>
    </source>
</evidence>
<dbReference type="Proteomes" id="UP001281410">
    <property type="component" value="Unassembled WGS sequence"/>
</dbReference>
<feature type="domain" description="FAR1" evidence="1">
    <location>
        <begin position="11"/>
        <end position="79"/>
    </location>
</feature>